<feature type="compositionally biased region" description="Polar residues" evidence="2">
    <location>
        <begin position="113"/>
        <end position="129"/>
    </location>
</feature>
<feature type="compositionally biased region" description="Low complexity" evidence="2">
    <location>
        <begin position="674"/>
        <end position="685"/>
    </location>
</feature>
<feature type="compositionally biased region" description="Low complexity" evidence="2">
    <location>
        <begin position="204"/>
        <end position="213"/>
    </location>
</feature>
<feature type="compositionally biased region" description="Polar residues" evidence="2">
    <location>
        <begin position="57"/>
        <end position="66"/>
    </location>
</feature>
<dbReference type="SUPFAM" id="SSF52540">
    <property type="entry name" value="P-loop containing nucleoside triphosphate hydrolases"/>
    <property type="match status" value="1"/>
</dbReference>
<feature type="region of interest" description="Disordered" evidence="2">
    <location>
        <begin position="387"/>
        <end position="429"/>
    </location>
</feature>
<feature type="region of interest" description="Disordered" evidence="2">
    <location>
        <begin position="530"/>
        <end position="631"/>
    </location>
</feature>
<dbReference type="InterPro" id="IPR001806">
    <property type="entry name" value="Small_GTPase"/>
</dbReference>
<dbReference type="Gene3D" id="3.40.50.300">
    <property type="entry name" value="P-loop containing nucleotide triphosphate hydrolases"/>
    <property type="match status" value="1"/>
</dbReference>
<reference evidence="3 4" key="1">
    <citation type="submission" date="2018-07" db="EMBL/GenBank/DDBJ databases">
        <title>Identification of spontaneous genetic mutation associated with occurrence of a yellow conidial color mutant of Aspergillus flavus.</title>
        <authorList>
            <person name="Chang P.-K."/>
            <person name="Mack B.M."/>
            <person name="Scharfenstein L."/>
            <person name="Gilbert M.K."/>
        </authorList>
    </citation>
    <scope>NUCLEOTIDE SEQUENCE [LARGE SCALE GENOMIC DNA]</scope>
    <source>
        <strain evidence="3 4">CA14</strain>
    </source>
</reference>
<protein>
    <submittedName>
        <fullName evidence="3">Ras family GTPase (Rab4b)</fullName>
    </submittedName>
</protein>
<proteinExistence type="inferred from homology"/>
<dbReference type="PROSITE" id="PS51421">
    <property type="entry name" value="RAS"/>
    <property type="match status" value="1"/>
</dbReference>
<dbReference type="SMART" id="SM00174">
    <property type="entry name" value="RHO"/>
    <property type="match status" value="1"/>
</dbReference>
<sequence length="1125" mass="122316">MDQSTRPRRPSLTQHLQRILHIDGHGNSRLKTSAPVDSWKQRHHSSSQVSPDAGLTASPQQQQFIQQRAHKPQGYLDVNENLSHTHTRNHTSYSYTSLGSRLTPLNGEHPERISNSSAHEACLQKSQASCAPEETPTKSDICASPTWTSNSPLRNERRATLRLEAERVELEKKLMKIEQMEATKDSSPMRREPRRLTKKQPFGSSSRASSVSADEPRASRRISSFFSSSRHSSRSRSSSLNEDDKGAPRPQSLGPGGTPKSDPSTQSATRTLSTTLPERLGTAISKELAVQSNPLLADHTPCLRSQKLSHSEVAMAVGQGTESNKSFDKIEASTSHVQGFSKLRQEPTEQIAPIPMSISHVQQVSDPSELDRSSFAAALNLRKRISSKVQSHGRLSQPTHSQSNTTQEENHCELDANDPSKKTSSVIPLSANRPGVRKSMVAFQSGSSRSIPSRTLRGKIQGRHKGFTSSPLAGFPTRNDTASQPLDAVPTEQASASFDGLCHTEPSAISKITASSNTNALHPMTSLQLSNEDGREDRHFPSSPLDFTSIAKESPRTRLLNISGLSDHSPKPHSSPAIPHTKPKGLPPLKQGVQHAFGPVKTHEYGSRGHVLENHSQSRSARSRSQEWSLAAQKRLEGESISICPCDSNSSDRGKHSPPKGGSTNALDYRIGHSTVSLSASLSQDSESEEYNTADEAAPSASKSQSEESIPVKQLNIASVPAGLGASANKISPSKLHHTSQAVHPNTSAHWTEQVGENPKHFRRGQLVAKLFVICCHCESWHDLPSEMYAKLAFPANPAPANHGSASLELESMYDYLAKVILLGPSGAGKSCVLHRFVKNEWRVLSSQTIGVEFSSRIVKLGVGPRRTRIKLQLWDTAGTERFRSVSRSYYRGAAGAILVYDVSSYTSFASLPTFLMDARALASPNLTVLLAGNKMDITSDMSLHSDTTEDATRPPPTPSSTSSKQSAFAFGSGGGSVRSTSHLATGTRMTATHAPHGREVYFEESSRWAAKSNIPVVVEVSALTGEGVEELFNRLARIILTKIELGEIDPDDPQSGIQYGDGGLYGHGTSDGSSIRSRMTLDDNAVQLHNRKPTNASRWKSGMREWEDVFRLSGSHNKNGKGCC</sequence>
<dbReference type="InterPro" id="IPR027417">
    <property type="entry name" value="P-loop_NTPase"/>
</dbReference>
<dbReference type="PROSITE" id="PS51419">
    <property type="entry name" value="RAB"/>
    <property type="match status" value="1"/>
</dbReference>
<comment type="similarity">
    <text evidence="1">Belongs to the small GTPase superfamily. Rab family.</text>
</comment>
<feature type="compositionally biased region" description="Low complexity" evidence="2">
    <location>
        <begin position="221"/>
        <end position="239"/>
    </location>
</feature>
<dbReference type="EMBL" id="QQZZ01000123">
    <property type="protein sequence ID" value="RMZ41506.1"/>
    <property type="molecule type" value="Genomic_DNA"/>
</dbReference>
<evidence type="ECO:0000256" key="2">
    <source>
        <dbReference type="SAM" id="MobiDB-lite"/>
    </source>
</evidence>
<feature type="region of interest" description="Disordered" evidence="2">
    <location>
        <begin position="176"/>
        <end position="276"/>
    </location>
</feature>
<dbReference type="FunFam" id="3.40.50.300:FF:001447">
    <property type="entry name" value="Ras-related protein Rab-1B"/>
    <property type="match status" value="1"/>
</dbReference>
<feature type="region of interest" description="Disordered" evidence="2">
    <location>
        <begin position="647"/>
        <end position="710"/>
    </location>
</feature>
<feature type="compositionally biased region" description="Low complexity" evidence="2">
    <location>
        <begin position="960"/>
        <end position="971"/>
    </location>
</feature>
<feature type="region of interest" description="Disordered" evidence="2">
    <location>
        <begin position="22"/>
        <end position="71"/>
    </location>
</feature>
<dbReference type="SMART" id="SM00175">
    <property type="entry name" value="RAB"/>
    <property type="match status" value="1"/>
</dbReference>
<name>A0AB74C8Z2_ASPFL</name>
<evidence type="ECO:0000313" key="4">
    <source>
        <dbReference type="Proteomes" id="UP000275480"/>
    </source>
</evidence>
<feature type="region of interest" description="Disordered" evidence="2">
    <location>
        <begin position="944"/>
        <end position="982"/>
    </location>
</feature>
<evidence type="ECO:0000256" key="1">
    <source>
        <dbReference type="ARBA" id="ARBA00006270"/>
    </source>
</evidence>
<dbReference type="Pfam" id="PF00071">
    <property type="entry name" value="Ras"/>
    <property type="match status" value="1"/>
</dbReference>
<feature type="compositionally biased region" description="Polar residues" evidence="2">
    <location>
        <begin position="261"/>
        <end position="276"/>
    </location>
</feature>
<accession>A0AB74C8Z2</accession>
<comment type="caution">
    <text evidence="3">The sequence shown here is derived from an EMBL/GenBank/DDBJ whole genome shotgun (WGS) entry which is preliminary data.</text>
</comment>
<dbReference type="GO" id="GO:0005525">
    <property type="term" value="F:GTP binding"/>
    <property type="evidence" value="ECO:0007669"/>
    <property type="project" value="InterPro"/>
</dbReference>
<dbReference type="GO" id="GO:0003924">
    <property type="term" value="F:GTPase activity"/>
    <property type="evidence" value="ECO:0007669"/>
    <property type="project" value="InterPro"/>
</dbReference>
<dbReference type="PRINTS" id="PR00449">
    <property type="entry name" value="RASTRNSFRMNG"/>
</dbReference>
<dbReference type="AlphaFoldDB" id="A0AB74C8Z2"/>
<feature type="compositionally biased region" description="Basic and acidic residues" evidence="2">
    <location>
        <begin position="176"/>
        <end position="195"/>
    </location>
</feature>
<feature type="compositionally biased region" description="Basic and acidic residues" evidence="2">
    <location>
        <begin position="408"/>
        <end position="421"/>
    </location>
</feature>
<organism evidence="3 4">
    <name type="scientific">Aspergillus flavus</name>
    <dbReference type="NCBI Taxonomy" id="5059"/>
    <lineage>
        <taxon>Eukaryota</taxon>
        <taxon>Fungi</taxon>
        <taxon>Dikarya</taxon>
        <taxon>Ascomycota</taxon>
        <taxon>Pezizomycotina</taxon>
        <taxon>Eurotiomycetes</taxon>
        <taxon>Eurotiomycetidae</taxon>
        <taxon>Eurotiales</taxon>
        <taxon>Aspergillaceae</taxon>
        <taxon>Aspergillus</taxon>
        <taxon>Aspergillus subgen. Circumdati</taxon>
    </lineage>
</organism>
<feature type="compositionally biased region" description="Basic and acidic residues" evidence="2">
    <location>
        <begin position="601"/>
        <end position="613"/>
    </location>
</feature>
<dbReference type="InterPro" id="IPR005225">
    <property type="entry name" value="Small_GTP-bd"/>
</dbReference>
<dbReference type="PANTHER" id="PTHR47979">
    <property type="entry name" value="DRAB11-RELATED"/>
    <property type="match status" value="1"/>
</dbReference>
<feature type="compositionally biased region" description="Polar residues" evidence="2">
    <location>
        <begin position="387"/>
        <end position="407"/>
    </location>
</feature>
<evidence type="ECO:0000313" key="3">
    <source>
        <dbReference type="EMBL" id="RMZ41506.1"/>
    </source>
</evidence>
<dbReference type="NCBIfam" id="TIGR00231">
    <property type="entry name" value="small_GTP"/>
    <property type="match status" value="1"/>
</dbReference>
<dbReference type="Proteomes" id="UP000275480">
    <property type="component" value="Unassembled WGS sequence"/>
</dbReference>
<feature type="compositionally biased region" description="Polar residues" evidence="2">
    <location>
        <begin position="85"/>
        <end position="100"/>
    </location>
</feature>
<feature type="region of interest" description="Disordered" evidence="2">
    <location>
        <begin position="85"/>
        <end position="153"/>
    </location>
</feature>
<gene>
    <name evidence="3" type="ORF">CA14_012437</name>
</gene>
<dbReference type="InterPro" id="IPR050209">
    <property type="entry name" value="Rab_GTPases_membrane_traffic"/>
</dbReference>
<dbReference type="SMART" id="SM00173">
    <property type="entry name" value="RAS"/>
    <property type="match status" value="1"/>
</dbReference>